<keyword evidence="2" id="KW-0808">Transferase</keyword>
<protein>
    <submittedName>
        <fullName evidence="2">Kinase-like protein</fullName>
    </submittedName>
</protein>
<dbReference type="Proteomes" id="UP000182658">
    <property type="component" value="Unassembled WGS sequence"/>
</dbReference>
<keyword evidence="3" id="KW-1185">Reference proteome</keyword>
<gene>
    <name evidence="2" type="ORF">CONLIGDRAFT_706311</name>
</gene>
<accession>A0A1J7JAG9</accession>
<dbReference type="OrthoDB" id="4177236at2759"/>
<dbReference type="GO" id="GO:0016301">
    <property type="term" value="F:kinase activity"/>
    <property type="evidence" value="ECO:0007669"/>
    <property type="project" value="UniProtKB-KW"/>
</dbReference>
<reference evidence="2 3" key="1">
    <citation type="submission" date="2016-10" db="EMBL/GenBank/DDBJ databases">
        <title>Draft genome sequence of Coniochaeta ligniaria NRRL30616, a lignocellulolytic fungus for bioabatement of inhibitors in plant biomass hydrolysates.</title>
        <authorList>
            <consortium name="DOE Joint Genome Institute"/>
            <person name="Jimenez D.J."/>
            <person name="Hector R.E."/>
            <person name="Riley R."/>
            <person name="Sun H."/>
            <person name="Grigoriev I.V."/>
            <person name="Van Elsas J.D."/>
            <person name="Nichols N.N."/>
        </authorList>
    </citation>
    <scope>NUCLEOTIDE SEQUENCE [LARGE SCALE GENOMIC DNA]</scope>
    <source>
        <strain evidence="2 3">NRRL 30616</strain>
    </source>
</reference>
<evidence type="ECO:0000313" key="3">
    <source>
        <dbReference type="Proteomes" id="UP000182658"/>
    </source>
</evidence>
<evidence type="ECO:0000313" key="2">
    <source>
        <dbReference type="EMBL" id="OIW26212.1"/>
    </source>
</evidence>
<dbReference type="InParanoid" id="A0A1J7JAG9"/>
<feature type="domain" description="Aminoglycoside phosphotransferase" evidence="1">
    <location>
        <begin position="59"/>
        <end position="258"/>
    </location>
</feature>
<dbReference type="CDD" id="cd05120">
    <property type="entry name" value="APH_ChoK_like"/>
    <property type="match status" value="1"/>
</dbReference>
<dbReference type="InterPro" id="IPR051678">
    <property type="entry name" value="AGP_Transferase"/>
</dbReference>
<proteinExistence type="predicted"/>
<dbReference type="PANTHER" id="PTHR21310">
    <property type="entry name" value="AMINOGLYCOSIDE PHOSPHOTRANSFERASE-RELATED-RELATED"/>
    <property type="match status" value="1"/>
</dbReference>
<dbReference type="Pfam" id="PF01636">
    <property type="entry name" value="APH"/>
    <property type="match status" value="1"/>
</dbReference>
<dbReference type="InterPro" id="IPR002575">
    <property type="entry name" value="Aminoglycoside_PTrfase"/>
</dbReference>
<dbReference type="InterPro" id="IPR011009">
    <property type="entry name" value="Kinase-like_dom_sf"/>
</dbReference>
<evidence type="ECO:0000259" key="1">
    <source>
        <dbReference type="Pfam" id="PF01636"/>
    </source>
</evidence>
<dbReference type="Gene3D" id="3.90.1200.10">
    <property type="match status" value="1"/>
</dbReference>
<dbReference type="PANTHER" id="PTHR21310:SF48">
    <property type="entry name" value="AMINOGLYCOSIDE PHOSPHOTRANSFERASE DOMAIN-CONTAINING PROTEIN"/>
    <property type="match status" value="1"/>
</dbReference>
<dbReference type="SUPFAM" id="SSF56112">
    <property type="entry name" value="Protein kinase-like (PK-like)"/>
    <property type="match status" value="1"/>
</dbReference>
<keyword evidence="2" id="KW-0418">Kinase</keyword>
<sequence length="292" mass="33417">MATQVTLPYFAPADTLPAPLPTVAEIMAVEQKLQTYGTGGVVRVGEHFVVKYGQNIHLQEGENMLFVAQSTSVPVPTVYALFHDELTDWNFIVQEYVPGVNLMTVWHKLDEPARDAIIIQLKRNMDELRSLPSPGYYGGIWGQVTREYYISGGGITKASTPKNIVKQMATDADWVDAMLAAANRIEPISEERFAYTYRMFHGTFCGLGDPVFTHGDLDRYNMMLRPDGTVVIFDWEYAGWYPPYWESGTTQLWRDKEDGFHRYVPRFLDEYPAQIGWLINFRMWVVWGGHQL</sequence>
<dbReference type="EMBL" id="KV875100">
    <property type="protein sequence ID" value="OIW26212.1"/>
    <property type="molecule type" value="Genomic_DNA"/>
</dbReference>
<dbReference type="STRING" id="1408157.A0A1J7JAG9"/>
<dbReference type="AlphaFoldDB" id="A0A1J7JAG9"/>
<organism evidence="2 3">
    <name type="scientific">Coniochaeta ligniaria NRRL 30616</name>
    <dbReference type="NCBI Taxonomy" id="1408157"/>
    <lineage>
        <taxon>Eukaryota</taxon>
        <taxon>Fungi</taxon>
        <taxon>Dikarya</taxon>
        <taxon>Ascomycota</taxon>
        <taxon>Pezizomycotina</taxon>
        <taxon>Sordariomycetes</taxon>
        <taxon>Sordariomycetidae</taxon>
        <taxon>Coniochaetales</taxon>
        <taxon>Coniochaetaceae</taxon>
        <taxon>Coniochaeta</taxon>
    </lineage>
</organism>
<name>A0A1J7JAG9_9PEZI</name>